<evidence type="ECO:0008006" key="4">
    <source>
        <dbReference type="Google" id="ProtNLM"/>
    </source>
</evidence>
<sequence precursor="true">MMHALLAALLLPLTIAADAKTDQKVYLIGNSLTWDTIPSKLDGDVQWHVDCGKSLPYIRDNPGMPCVKTSTLWPDGLKDKQYDIISVQPHYGSTLDEDVDVISKWVEMQPNAVFVIHTGWARQVSREKEYANGDTSGKMQHSPAYVDAVIAKLQKRFPDRKFKQTHAIDLIEIVADDIDSGKAPFSTTEDLYRDAIHMKQETGRYMMHNAMRRALGQPTSDAGFEKADPKVKKYLDSVIERQYSN</sequence>
<evidence type="ECO:0000313" key="2">
    <source>
        <dbReference type="EMBL" id="QDU61588.1"/>
    </source>
</evidence>
<name>A0A518B3L2_9BACT</name>
<dbReference type="RefSeq" id="WP_145258160.1">
    <property type="nucleotide sequence ID" value="NZ_CP036279.1"/>
</dbReference>
<dbReference type="Gene3D" id="3.40.50.1110">
    <property type="entry name" value="SGNH hydrolase"/>
    <property type="match status" value="1"/>
</dbReference>
<accession>A0A518B3L2</accession>
<protein>
    <recommendedName>
        <fullName evidence="4">SGNH/GDSL hydrolase family protein</fullName>
    </recommendedName>
</protein>
<dbReference type="InterPro" id="IPR036514">
    <property type="entry name" value="SGNH_hydro_sf"/>
</dbReference>
<proteinExistence type="predicted"/>
<feature type="chain" id="PRO_5021795980" description="SGNH/GDSL hydrolase family protein" evidence="1">
    <location>
        <begin position="20"/>
        <end position="245"/>
    </location>
</feature>
<dbReference type="KEGG" id="knv:Pan216_24490"/>
<feature type="signal peptide" evidence="1">
    <location>
        <begin position="1"/>
        <end position="19"/>
    </location>
</feature>
<dbReference type="OrthoDB" id="227157at2"/>
<dbReference type="EMBL" id="CP036279">
    <property type="protein sequence ID" value="QDU61588.1"/>
    <property type="molecule type" value="Genomic_DNA"/>
</dbReference>
<evidence type="ECO:0000313" key="3">
    <source>
        <dbReference type="Proteomes" id="UP000317093"/>
    </source>
</evidence>
<evidence type="ECO:0000256" key="1">
    <source>
        <dbReference type="SAM" id="SignalP"/>
    </source>
</evidence>
<dbReference type="AlphaFoldDB" id="A0A518B3L2"/>
<reference evidence="2 3" key="1">
    <citation type="submission" date="2019-02" db="EMBL/GenBank/DDBJ databases">
        <title>Deep-cultivation of Planctomycetes and their phenomic and genomic characterization uncovers novel biology.</title>
        <authorList>
            <person name="Wiegand S."/>
            <person name="Jogler M."/>
            <person name="Boedeker C."/>
            <person name="Pinto D."/>
            <person name="Vollmers J."/>
            <person name="Rivas-Marin E."/>
            <person name="Kohn T."/>
            <person name="Peeters S.H."/>
            <person name="Heuer A."/>
            <person name="Rast P."/>
            <person name="Oberbeckmann S."/>
            <person name="Bunk B."/>
            <person name="Jeske O."/>
            <person name="Meyerdierks A."/>
            <person name="Storesund J.E."/>
            <person name="Kallscheuer N."/>
            <person name="Luecker S."/>
            <person name="Lage O.M."/>
            <person name="Pohl T."/>
            <person name="Merkel B.J."/>
            <person name="Hornburger P."/>
            <person name="Mueller R.-W."/>
            <person name="Bruemmer F."/>
            <person name="Labrenz M."/>
            <person name="Spormann A.M."/>
            <person name="Op den Camp H."/>
            <person name="Overmann J."/>
            <person name="Amann R."/>
            <person name="Jetten M.S.M."/>
            <person name="Mascher T."/>
            <person name="Medema M.H."/>
            <person name="Devos D.P."/>
            <person name="Kaster A.-K."/>
            <person name="Ovreas L."/>
            <person name="Rohde M."/>
            <person name="Galperin M.Y."/>
            <person name="Jogler C."/>
        </authorList>
    </citation>
    <scope>NUCLEOTIDE SEQUENCE [LARGE SCALE GENOMIC DNA]</scope>
    <source>
        <strain evidence="2 3">Pan216</strain>
    </source>
</reference>
<organism evidence="2 3">
    <name type="scientific">Kolteria novifilia</name>
    <dbReference type="NCBI Taxonomy" id="2527975"/>
    <lineage>
        <taxon>Bacteria</taxon>
        <taxon>Pseudomonadati</taxon>
        <taxon>Planctomycetota</taxon>
        <taxon>Planctomycetia</taxon>
        <taxon>Kolteriales</taxon>
        <taxon>Kolteriaceae</taxon>
        <taxon>Kolteria</taxon>
    </lineage>
</organism>
<keyword evidence="1" id="KW-0732">Signal</keyword>
<dbReference type="GO" id="GO:0016788">
    <property type="term" value="F:hydrolase activity, acting on ester bonds"/>
    <property type="evidence" value="ECO:0007669"/>
    <property type="project" value="UniProtKB-ARBA"/>
</dbReference>
<dbReference type="Proteomes" id="UP000317093">
    <property type="component" value="Chromosome"/>
</dbReference>
<keyword evidence="3" id="KW-1185">Reference proteome</keyword>
<gene>
    <name evidence="2" type="ORF">Pan216_24490</name>
</gene>